<evidence type="ECO:0000313" key="4">
    <source>
        <dbReference type="Proteomes" id="UP001224775"/>
    </source>
</evidence>
<name>A0AAD9DDV7_9STRA</name>
<evidence type="ECO:0000313" key="3">
    <source>
        <dbReference type="EMBL" id="KAK1742439.1"/>
    </source>
</evidence>
<keyword evidence="4" id="KW-1185">Reference proteome</keyword>
<organism evidence="3 4">
    <name type="scientific">Skeletonema marinoi</name>
    <dbReference type="NCBI Taxonomy" id="267567"/>
    <lineage>
        <taxon>Eukaryota</taxon>
        <taxon>Sar</taxon>
        <taxon>Stramenopiles</taxon>
        <taxon>Ochrophyta</taxon>
        <taxon>Bacillariophyta</taxon>
        <taxon>Coscinodiscophyceae</taxon>
        <taxon>Thalassiosirophycidae</taxon>
        <taxon>Thalassiosirales</taxon>
        <taxon>Skeletonemataceae</taxon>
        <taxon>Skeletonema</taxon>
        <taxon>Skeletonema marinoi-dohrnii complex</taxon>
    </lineage>
</organism>
<dbReference type="Proteomes" id="UP001224775">
    <property type="component" value="Unassembled WGS sequence"/>
</dbReference>
<dbReference type="Pfam" id="PF07802">
    <property type="entry name" value="GCK"/>
    <property type="match status" value="1"/>
</dbReference>
<dbReference type="PANTHER" id="PTHR34357">
    <property type="entry name" value="F7A19.14 PROTEIN-RELATED"/>
    <property type="match status" value="1"/>
</dbReference>
<comment type="caution">
    <text evidence="3">The sequence shown here is derived from an EMBL/GenBank/DDBJ whole genome shotgun (WGS) entry which is preliminary data.</text>
</comment>
<reference evidence="3" key="1">
    <citation type="submission" date="2023-06" db="EMBL/GenBank/DDBJ databases">
        <title>Survivors Of The Sea: Transcriptome response of Skeletonema marinoi to long-term dormancy.</title>
        <authorList>
            <person name="Pinder M.I.M."/>
            <person name="Kourtchenko O."/>
            <person name="Robertson E.K."/>
            <person name="Larsson T."/>
            <person name="Maumus F."/>
            <person name="Osuna-Cruz C.M."/>
            <person name="Vancaester E."/>
            <person name="Stenow R."/>
            <person name="Vandepoele K."/>
            <person name="Ploug H."/>
            <person name="Bruchert V."/>
            <person name="Godhe A."/>
            <person name="Topel M."/>
        </authorList>
    </citation>
    <scope>NUCLEOTIDE SEQUENCE</scope>
    <source>
        <strain evidence="3">R05AC</strain>
    </source>
</reference>
<dbReference type="SMART" id="SM01227">
    <property type="entry name" value="GCK"/>
    <property type="match status" value="1"/>
</dbReference>
<dbReference type="EMBL" id="JATAAI010000011">
    <property type="protein sequence ID" value="KAK1742439.1"/>
    <property type="molecule type" value="Genomic_DNA"/>
</dbReference>
<dbReference type="AlphaFoldDB" id="A0AAD9DDV7"/>
<evidence type="ECO:0000256" key="1">
    <source>
        <dbReference type="SAM" id="MobiDB-lite"/>
    </source>
</evidence>
<dbReference type="Gene3D" id="1.10.287.2900">
    <property type="match status" value="1"/>
</dbReference>
<evidence type="ECO:0000259" key="2">
    <source>
        <dbReference type="SMART" id="SM01227"/>
    </source>
</evidence>
<dbReference type="InterPro" id="IPR012891">
    <property type="entry name" value="GCK_dom"/>
</dbReference>
<feature type="compositionally biased region" description="Basic and acidic residues" evidence="1">
    <location>
        <begin position="161"/>
        <end position="171"/>
    </location>
</feature>
<proteinExistence type="predicted"/>
<accession>A0AAD9DDV7</accession>
<feature type="domain" description="GCK" evidence="2">
    <location>
        <begin position="98"/>
        <end position="171"/>
    </location>
</feature>
<feature type="region of interest" description="Disordered" evidence="1">
    <location>
        <begin position="161"/>
        <end position="180"/>
    </location>
</feature>
<gene>
    <name evidence="3" type="ORF">QTG54_007004</name>
</gene>
<dbReference type="PANTHER" id="PTHR34357:SF2">
    <property type="entry name" value="F26F24.3-RELATED"/>
    <property type="match status" value="1"/>
</dbReference>
<sequence>MAAYAALSVLRRCGIKTSRSCHANTVAASVGASLMCVGMSVTKSRSYHCMAEANPQTNNNRRRKRPPTFGSTVPTITKRGITTGIGKDIASVAVDDREDCPMCKKFGSGPCGDIFKRWLNCTDKHPGKDANGEPLHLTHCSELAENLAKCLDTHADYYTSKDNEEDIKQQEKSQSQKQIH</sequence>
<protein>
    <recommendedName>
        <fullName evidence="2">GCK domain-containing protein</fullName>
    </recommendedName>
</protein>